<evidence type="ECO:0000313" key="3">
    <source>
        <dbReference type="Proteomes" id="UP000835052"/>
    </source>
</evidence>
<feature type="region of interest" description="Disordered" evidence="1">
    <location>
        <begin position="1"/>
        <end position="21"/>
    </location>
</feature>
<comment type="caution">
    <text evidence="2">The sequence shown here is derived from an EMBL/GenBank/DDBJ whole genome shotgun (WGS) entry which is preliminary data.</text>
</comment>
<dbReference type="AlphaFoldDB" id="A0A8S1HIT1"/>
<name>A0A8S1HIT1_9PELO</name>
<dbReference type="Proteomes" id="UP000835052">
    <property type="component" value="Unassembled WGS sequence"/>
</dbReference>
<protein>
    <submittedName>
        <fullName evidence="2">Uncharacterized protein</fullName>
    </submittedName>
</protein>
<sequence>MSEPVEDDVSEIKEPAEKKKKDETEIIIERINERNRIKIERIKENFKHRVPAKKLATDFLQLLEGSIQRIRSNFYRATARLAMDLFKKRPIAEANKFLQDKADFSLNEIKILEESCSSIIDRLTELNGVQQNIHYAKMKVLCQEVQELSDDIDQGLATFEEDEIVSRVTWQEVSTTARQIHGDLLVSTTNLSDSKKQQAS</sequence>
<reference evidence="2" key="1">
    <citation type="submission" date="2020-10" db="EMBL/GenBank/DDBJ databases">
        <authorList>
            <person name="Kikuchi T."/>
        </authorList>
    </citation>
    <scope>NUCLEOTIDE SEQUENCE</scope>
    <source>
        <strain evidence="2">NKZ352</strain>
    </source>
</reference>
<keyword evidence="3" id="KW-1185">Reference proteome</keyword>
<feature type="compositionally biased region" description="Basic and acidic residues" evidence="1">
    <location>
        <begin position="10"/>
        <end position="21"/>
    </location>
</feature>
<evidence type="ECO:0000256" key="1">
    <source>
        <dbReference type="SAM" id="MobiDB-lite"/>
    </source>
</evidence>
<gene>
    <name evidence="2" type="ORF">CAUJ_LOCUS11768</name>
</gene>
<proteinExistence type="predicted"/>
<evidence type="ECO:0000313" key="2">
    <source>
        <dbReference type="EMBL" id="CAD6195850.1"/>
    </source>
</evidence>
<accession>A0A8S1HIT1</accession>
<dbReference type="EMBL" id="CAJGYM010000061">
    <property type="protein sequence ID" value="CAD6195850.1"/>
    <property type="molecule type" value="Genomic_DNA"/>
</dbReference>
<organism evidence="2 3">
    <name type="scientific">Caenorhabditis auriculariae</name>
    <dbReference type="NCBI Taxonomy" id="2777116"/>
    <lineage>
        <taxon>Eukaryota</taxon>
        <taxon>Metazoa</taxon>
        <taxon>Ecdysozoa</taxon>
        <taxon>Nematoda</taxon>
        <taxon>Chromadorea</taxon>
        <taxon>Rhabditida</taxon>
        <taxon>Rhabditina</taxon>
        <taxon>Rhabditomorpha</taxon>
        <taxon>Rhabditoidea</taxon>
        <taxon>Rhabditidae</taxon>
        <taxon>Peloderinae</taxon>
        <taxon>Caenorhabditis</taxon>
    </lineage>
</organism>